<dbReference type="SUPFAM" id="SSF57667">
    <property type="entry name" value="beta-beta-alpha zinc fingers"/>
    <property type="match status" value="4"/>
</dbReference>
<keyword evidence="1" id="KW-0479">Metal-binding</keyword>
<evidence type="ECO:0000259" key="7">
    <source>
        <dbReference type="PROSITE" id="PS50157"/>
    </source>
</evidence>
<feature type="compositionally biased region" description="Polar residues" evidence="6">
    <location>
        <begin position="413"/>
        <end position="422"/>
    </location>
</feature>
<evidence type="ECO:0000256" key="6">
    <source>
        <dbReference type="SAM" id="MobiDB-lite"/>
    </source>
</evidence>
<dbReference type="InterPro" id="IPR050688">
    <property type="entry name" value="Zinc_finger/UBP_domain"/>
</dbReference>
<sequence>MTVEKQKHIKNLMTQAIIELCRNQISHHACLVIEGTVCVSSDSGDVQIVQITEVVKKGNGTGRKPGTSSLSPEGGVEASSLTTSQGKALQNGMASQGPAPQMPYFPGPMGHPPFIIPVSGQYMHSPPGGPPPLISASCRRRNSQTVSPSYLSPDGTASGGATDGSIRDLLRRPSQGQQQQQQGQMSPMSSPGHRPPHVMPPPLLSPSQIRAQVDQVMFPVNMYLRGPTPYSPHFPMNARGSPASEGGEGMEIVAQDLRRKDLGGGQSGQKDDLQAAHFPPSSNHSNAGSEDRRDRSLSTDTDADSNLVIDIKQEPTSDEEGQYMQEEGNQPKGNSVRHNGPMESVYEAGQQQPQQQDEEMDDQGCLDLSQKSSSKAANSSKSLHQTIASLKQKLQKKTSSSSQGGSAPLSISDNVNAQRCSSNNNNNNNNKNDTFPNASPVSLDSSISNGPVLQQSEGNGSNPASLSPSTVGSSSEKKDGGTEGQGGEDEGFGCTICGKMFEQKSLMERHYLTHDPDIVDADKSIDLESIPYYLCEYCHKKFRFKSRYNEHIRTHTKEKPYVCPVCSKAFSYKGDLCKHMPVHSQAKPYVCEQCNAGFSFSSSYNKHMQKYHNVNRVRQRGNNDQSKTYPYECRICHKRFKFQSLLERHLVIHENSGSQQIGIAHFQCQYCLKRFRFRSTFVEHMRSHTKERPFTCHICVKTFGYKADLQKHMRLKHADLDYMNHHYQYLGPDAVGYMQGFEDYTPGAGLQEPESPLEAESPLPPELAPMDGDSSQEASSSQGPPTPVPDSQPVFPGIEREQPVFPTAAEDMDTQDGPQSPPQAQQISAT</sequence>
<feature type="domain" description="C2H2-type" evidence="7">
    <location>
        <begin position="631"/>
        <end position="658"/>
    </location>
</feature>
<feature type="compositionally biased region" description="Low complexity" evidence="6">
    <location>
        <begin position="173"/>
        <end position="192"/>
    </location>
</feature>
<evidence type="ECO:0000256" key="3">
    <source>
        <dbReference type="ARBA" id="ARBA00022771"/>
    </source>
</evidence>
<evidence type="ECO:0000313" key="9">
    <source>
        <dbReference type="RefSeq" id="XP_013393195.1"/>
    </source>
</evidence>
<dbReference type="Gene3D" id="3.30.160.60">
    <property type="entry name" value="Classic Zinc Finger"/>
    <property type="match status" value="7"/>
</dbReference>
<dbReference type="GeneID" id="106160937"/>
<dbReference type="PROSITE" id="PS00028">
    <property type="entry name" value="ZINC_FINGER_C2H2_1"/>
    <property type="match status" value="7"/>
</dbReference>
<dbReference type="Pfam" id="PF00096">
    <property type="entry name" value="zf-C2H2"/>
    <property type="match status" value="6"/>
</dbReference>
<feature type="compositionally biased region" description="Polar residues" evidence="6">
    <location>
        <begin position="773"/>
        <end position="783"/>
    </location>
</feature>
<dbReference type="SMART" id="SM00355">
    <property type="entry name" value="ZnF_C2H2"/>
    <property type="match status" value="7"/>
</dbReference>
<gene>
    <name evidence="9" type="primary">LOC106160937</name>
</gene>
<feature type="compositionally biased region" description="Polar residues" evidence="6">
    <location>
        <begin position="79"/>
        <end position="94"/>
    </location>
</feature>
<organism evidence="8 9">
    <name type="scientific">Lingula anatina</name>
    <name type="common">Brachiopod</name>
    <name type="synonym">Lingula unguis</name>
    <dbReference type="NCBI Taxonomy" id="7574"/>
    <lineage>
        <taxon>Eukaryota</taxon>
        <taxon>Metazoa</taxon>
        <taxon>Spiralia</taxon>
        <taxon>Lophotrochozoa</taxon>
        <taxon>Brachiopoda</taxon>
        <taxon>Linguliformea</taxon>
        <taxon>Lingulata</taxon>
        <taxon>Lingulida</taxon>
        <taxon>Linguloidea</taxon>
        <taxon>Lingulidae</taxon>
        <taxon>Lingula</taxon>
    </lineage>
</organism>
<proteinExistence type="predicted"/>
<dbReference type="InterPro" id="IPR013087">
    <property type="entry name" value="Znf_C2H2_type"/>
</dbReference>
<evidence type="ECO:0000313" key="8">
    <source>
        <dbReference type="Proteomes" id="UP000085678"/>
    </source>
</evidence>
<keyword evidence="8" id="KW-1185">Reference proteome</keyword>
<feature type="region of interest" description="Disordered" evidence="6">
    <location>
        <begin position="744"/>
        <end position="830"/>
    </location>
</feature>
<dbReference type="AlphaFoldDB" id="A0A1S3I4K1"/>
<dbReference type="PANTHER" id="PTHR24403">
    <property type="entry name" value="ZINC FINGER PROTEIN"/>
    <property type="match status" value="1"/>
</dbReference>
<dbReference type="GO" id="GO:0010468">
    <property type="term" value="P:regulation of gene expression"/>
    <property type="evidence" value="ECO:0007669"/>
    <property type="project" value="TreeGrafter"/>
</dbReference>
<feature type="compositionally biased region" description="Low complexity" evidence="6">
    <location>
        <begin position="752"/>
        <end position="761"/>
    </location>
</feature>
<dbReference type="RefSeq" id="XP_013393195.1">
    <property type="nucleotide sequence ID" value="XM_013537741.1"/>
</dbReference>
<dbReference type="KEGG" id="lak:106160937"/>
<keyword evidence="3 5" id="KW-0863">Zinc-finger</keyword>
<dbReference type="OrthoDB" id="3533395at2759"/>
<feature type="compositionally biased region" description="Low complexity" evidence="6">
    <location>
        <begin position="389"/>
        <end position="412"/>
    </location>
</feature>
<feature type="compositionally biased region" description="Pro residues" evidence="6">
    <location>
        <begin position="100"/>
        <end position="115"/>
    </location>
</feature>
<keyword evidence="2" id="KW-0677">Repeat</keyword>
<evidence type="ECO:0000256" key="5">
    <source>
        <dbReference type="PROSITE-ProRule" id="PRU00042"/>
    </source>
</evidence>
<feature type="region of interest" description="Disordered" evidence="6">
    <location>
        <begin position="261"/>
        <end position="489"/>
    </location>
</feature>
<dbReference type="GO" id="GO:1990837">
    <property type="term" value="F:sequence-specific double-stranded DNA binding"/>
    <property type="evidence" value="ECO:0007669"/>
    <property type="project" value="UniProtKB-ARBA"/>
</dbReference>
<feature type="compositionally biased region" description="Low complexity" evidence="6">
    <location>
        <begin position="369"/>
        <end position="382"/>
    </location>
</feature>
<dbReference type="PANTHER" id="PTHR24403:SF67">
    <property type="entry name" value="FI01116P-RELATED"/>
    <property type="match status" value="1"/>
</dbReference>
<name>A0A1S3I4K1_LINAN</name>
<evidence type="ECO:0000256" key="1">
    <source>
        <dbReference type="ARBA" id="ARBA00022723"/>
    </source>
</evidence>
<reference evidence="9" key="1">
    <citation type="submission" date="2025-08" db="UniProtKB">
        <authorList>
            <consortium name="RefSeq"/>
        </authorList>
    </citation>
    <scope>IDENTIFICATION</scope>
    <source>
        <tissue evidence="9">Gonads</tissue>
    </source>
</reference>
<dbReference type="GO" id="GO:0005634">
    <property type="term" value="C:nucleus"/>
    <property type="evidence" value="ECO:0007669"/>
    <property type="project" value="TreeGrafter"/>
</dbReference>
<accession>A0A1S3I4K1</accession>
<evidence type="ECO:0000256" key="4">
    <source>
        <dbReference type="ARBA" id="ARBA00022833"/>
    </source>
</evidence>
<feature type="compositionally biased region" description="Low complexity" evidence="6">
    <location>
        <begin position="423"/>
        <end position="432"/>
    </location>
</feature>
<dbReference type="Proteomes" id="UP000085678">
    <property type="component" value="Unplaced"/>
</dbReference>
<feature type="region of interest" description="Disordered" evidence="6">
    <location>
        <begin position="57"/>
        <end position="205"/>
    </location>
</feature>
<feature type="domain" description="C2H2-type" evidence="7">
    <location>
        <begin position="561"/>
        <end position="588"/>
    </location>
</feature>
<dbReference type="FunFam" id="3.30.160.60:FF:000624">
    <property type="entry name" value="zinc finger protein 697"/>
    <property type="match status" value="1"/>
</dbReference>
<protein>
    <submittedName>
        <fullName evidence="9">Zinc finger protein 652-B isoform X1</fullName>
    </submittedName>
</protein>
<feature type="domain" description="C2H2-type" evidence="7">
    <location>
        <begin position="589"/>
        <end position="617"/>
    </location>
</feature>
<feature type="domain" description="C2H2-type" evidence="7">
    <location>
        <begin position="533"/>
        <end position="560"/>
    </location>
</feature>
<evidence type="ECO:0000256" key="2">
    <source>
        <dbReference type="ARBA" id="ARBA00022737"/>
    </source>
</evidence>
<feature type="domain" description="C2H2-type" evidence="7">
    <location>
        <begin position="694"/>
        <end position="722"/>
    </location>
</feature>
<dbReference type="FunFam" id="3.30.160.60:FF:000303">
    <property type="entry name" value="Zinc finger protein 41"/>
    <property type="match status" value="1"/>
</dbReference>
<feature type="compositionally biased region" description="Polar residues" evidence="6">
    <location>
        <begin position="433"/>
        <end position="474"/>
    </location>
</feature>
<dbReference type="PROSITE" id="PS50157">
    <property type="entry name" value="ZINC_FINGER_C2H2_2"/>
    <property type="match status" value="7"/>
</dbReference>
<feature type="compositionally biased region" description="Polar residues" evidence="6">
    <location>
        <begin position="327"/>
        <end position="337"/>
    </location>
</feature>
<feature type="domain" description="C2H2-type" evidence="7">
    <location>
        <begin position="666"/>
        <end position="693"/>
    </location>
</feature>
<feature type="domain" description="C2H2-type" evidence="7">
    <location>
        <begin position="492"/>
        <end position="514"/>
    </location>
</feature>
<dbReference type="InterPro" id="IPR036236">
    <property type="entry name" value="Znf_C2H2_sf"/>
</dbReference>
<keyword evidence="4" id="KW-0862">Zinc</keyword>
<dbReference type="GO" id="GO:0008270">
    <property type="term" value="F:zinc ion binding"/>
    <property type="evidence" value="ECO:0007669"/>
    <property type="project" value="UniProtKB-KW"/>
</dbReference>